<name>B4D421_9BACT</name>
<protein>
    <submittedName>
        <fullName evidence="1">Uncharacterized protein</fullName>
    </submittedName>
</protein>
<gene>
    <name evidence="1" type="ORF">CfE428DRAFT_3659</name>
</gene>
<proteinExistence type="predicted"/>
<reference evidence="1 2" key="1">
    <citation type="journal article" date="2011" name="J. Bacteriol.">
        <title>Genome sequence of Chthoniobacter flavus Ellin428, an aerobic heterotrophic soil bacterium.</title>
        <authorList>
            <person name="Kant R."/>
            <person name="van Passel M.W."/>
            <person name="Palva A."/>
            <person name="Lucas S."/>
            <person name="Lapidus A."/>
            <person name="Glavina Del Rio T."/>
            <person name="Dalin E."/>
            <person name="Tice H."/>
            <person name="Bruce D."/>
            <person name="Goodwin L."/>
            <person name="Pitluck S."/>
            <person name="Larimer F.W."/>
            <person name="Land M.L."/>
            <person name="Hauser L."/>
            <person name="Sangwan P."/>
            <person name="de Vos W.M."/>
            <person name="Janssen P.H."/>
            <person name="Smidt H."/>
        </authorList>
    </citation>
    <scope>NUCLEOTIDE SEQUENCE [LARGE SCALE GENOMIC DNA]</scope>
    <source>
        <strain evidence="1 2">Ellin428</strain>
    </source>
</reference>
<evidence type="ECO:0000313" key="2">
    <source>
        <dbReference type="Proteomes" id="UP000005824"/>
    </source>
</evidence>
<organism evidence="1 2">
    <name type="scientific">Chthoniobacter flavus Ellin428</name>
    <dbReference type="NCBI Taxonomy" id="497964"/>
    <lineage>
        <taxon>Bacteria</taxon>
        <taxon>Pseudomonadati</taxon>
        <taxon>Verrucomicrobiota</taxon>
        <taxon>Spartobacteria</taxon>
        <taxon>Chthoniobacterales</taxon>
        <taxon>Chthoniobacteraceae</taxon>
        <taxon>Chthoniobacter</taxon>
    </lineage>
</organism>
<evidence type="ECO:0000313" key="1">
    <source>
        <dbReference type="EMBL" id="EDY19001.1"/>
    </source>
</evidence>
<dbReference type="AlphaFoldDB" id="B4D421"/>
<accession>B4D421</accession>
<keyword evidence="2" id="KW-1185">Reference proteome</keyword>
<sequence>MVAAAFESFALWHRRPFMGLNKESESTEVIYENP</sequence>
<dbReference type="EMBL" id="ABVL01000010">
    <property type="protein sequence ID" value="EDY19001.1"/>
    <property type="molecule type" value="Genomic_DNA"/>
</dbReference>
<comment type="caution">
    <text evidence="1">The sequence shown here is derived from an EMBL/GenBank/DDBJ whole genome shotgun (WGS) entry which is preliminary data.</text>
</comment>
<dbReference type="Proteomes" id="UP000005824">
    <property type="component" value="Unassembled WGS sequence"/>
</dbReference>
<dbReference type="InParanoid" id="B4D421"/>